<proteinExistence type="predicted"/>
<dbReference type="EMBL" id="JAFJZO010000030">
    <property type="protein sequence ID" value="KAG5498697.1"/>
    <property type="molecule type" value="Genomic_DNA"/>
</dbReference>
<evidence type="ECO:0000256" key="1">
    <source>
        <dbReference type="SAM" id="MobiDB-lite"/>
    </source>
</evidence>
<evidence type="ECO:0000313" key="2">
    <source>
        <dbReference type="EMBL" id="KAG5498697.1"/>
    </source>
</evidence>
<dbReference type="RefSeq" id="XP_067755451.1">
    <property type="nucleotide sequence ID" value="XM_067899007.1"/>
</dbReference>
<accession>A0A836L698</accession>
<comment type="caution">
    <text evidence="2">The sequence shown here is derived from an EMBL/GenBank/DDBJ whole genome shotgun (WGS) entry which is preliminary data.</text>
</comment>
<dbReference type="AlphaFoldDB" id="A0A836L698"/>
<dbReference type="KEGG" id="phet:94289084"/>
<name>A0A836L698_9TRYP</name>
<organism evidence="2 3">
    <name type="scientific">Porcisia hertigi</name>
    <dbReference type="NCBI Taxonomy" id="2761500"/>
    <lineage>
        <taxon>Eukaryota</taxon>
        <taxon>Discoba</taxon>
        <taxon>Euglenozoa</taxon>
        <taxon>Kinetoplastea</taxon>
        <taxon>Metakinetoplastina</taxon>
        <taxon>Trypanosomatida</taxon>
        <taxon>Trypanosomatidae</taxon>
        <taxon>Leishmaniinae</taxon>
        <taxon>Porcisia</taxon>
    </lineage>
</organism>
<keyword evidence="3" id="KW-1185">Reference proteome</keyword>
<reference evidence="2 3" key="1">
    <citation type="submission" date="2021-02" db="EMBL/GenBank/DDBJ databases">
        <title>Porcisia hertigi Genome sequencing and assembly.</title>
        <authorList>
            <person name="Almutairi H."/>
            <person name="Gatherer D."/>
        </authorList>
    </citation>
    <scope>NUCLEOTIDE SEQUENCE [LARGE SCALE GENOMIC DNA]</scope>
    <source>
        <strain evidence="2 3">C119</strain>
    </source>
</reference>
<protein>
    <submittedName>
        <fullName evidence="2">Uncharacterized protein</fullName>
    </submittedName>
</protein>
<dbReference type="Proteomes" id="UP000674318">
    <property type="component" value="Unassembled WGS sequence"/>
</dbReference>
<feature type="region of interest" description="Disordered" evidence="1">
    <location>
        <begin position="21"/>
        <end position="58"/>
    </location>
</feature>
<evidence type="ECO:0000313" key="3">
    <source>
        <dbReference type="Proteomes" id="UP000674318"/>
    </source>
</evidence>
<gene>
    <name evidence="2" type="ORF">JKF63_02984</name>
</gene>
<dbReference type="GeneID" id="94289084"/>
<sequence>MVVLSLVFQRTETLFLMRTPSRLSSSKDQSPIGGLHELTQLPPDKPYEGVGRLTTRLT</sequence>